<keyword evidence="1" id="KW-1133">Transmembrane helix</keyword>
<dbReference type="InterPro" id="IPR010390">
    <property type="entry name" value="ABC-2_transporter-like"/>
</dbReference>
<keyword evidence="1" id="KW-0812">Transmembrane</keyword>
<sequence length="253" mass="27203">MTRLPRLLWLNVERQFLTWSGAWWFVFALAAGQLVPPLVGLAVWHAVLPDSSRVTSYYLAVLFVAATTASYENHTFAQRIYKGTIADDLLRPQPAVLGPLGENLAIRAWIGLTAVPVVVLVAATTTVSFPPGALAAALPAWLGAGLLRFLFTWCLALTAFWTERVHAITAFATTVLYLLGGTAVPVDLLPRPWAELAPYLPFYAMLGLPADIATAGAGPVRGLLVQAGWLLATGALAVVLWRRGLRRHTAVGG</sequence>
<dbReference type="PANTHER" id="PTHR36832">
    <property type="entry name" value="SLR1174 PROTEIN-RELATED"/>
    <property type="match status" value="1"/>
</dbReference>
<dbReference type="Pfam" id="PF06182">
    <property type="entry name" value="ABC2_membrane_6"/>
    <property type="match status" value="1"/>
</dbReference>
<dbReference type="AlphaFoldDB" id="A0A8J3LA46"/>
<gene>
    <name evidence="2" type="ORF">Cme02nite_28810</name>
</gene>
<feature type="transmembrane region" description="Helical" evidence="1">
    <location>
        <begin position="22"/>
        <end position="47"/>
    </location>
</feature>
<reference evidence="2" key="1">
    <citation type="submission" date="2021-01" db="EMBL/GenBank/DDBJ databases">
        <title>Whole genome shotgun sequence of Catellatospora methionotrophica NBRC 14553.</title>
        <authorList>
            <person name="Komaki H."/>
            <person name="Tamura T."/>
        </authorList>
    </citation>
    <scope>NUCLEOTIDE SEQUENCE</scope>
    <source>
        <strain evidence="2">NBRC 14553</strain>
    </source>
</reference>
<feature type="transmembrane region" description="Helical" evidence="1">
    <location>
        <begin position="141"/>
        <end position="161"/>
    </location>
</feature>
<name>A0A8J3LA46_9ACTN</name>
<proteinExistence type="predicted"/>
<organism evidence="2 3">
    <name type="scientific">Catellatospora methionotrophica</name>
    <dbReference type="NCBI Taxonomy" id="121620"/>
    <lineage>
        <taxon>Bacteria</taxon>
        <taxon>Bacillati</taxon>
        <taxon>Actinomycetota</taxon>
        <taxon>Actinomycetes</taxon>
        <taxon>Micromonosporales</taxon>
        <taxon>Micromonosporaceae</taxon>
        <taxon>Catellatospora</taxon>
    </lineage>
</organism>
<feature type="transmembrane region" description="Helical" evidence="1">
    <location>
        <begin position="167"/>
        <end position="189"/>
    </location>
</feature>
<dbReference type="PANTHER" id="PTHR36832:SF1">
    <property type="entry name" value="SLR1174 PROTEIN"/>
    <property type="match status" value="1"/>
</dbReference>
<dbReference type="RefSeq" id="WP_166377898.1">
    <property type="nucleotide sequence ID" value="NZ_BAAATT010000007.1"/>
</dbReference>
<keyword evidence="3" id="KW-1185">Reference proteome</keyword>
<dbReference type="EMBL" id="BONJ01000014">
    <property type="protein sequence ID" value="GIG14549.1"/>
    <property type="molecule type" value="Genomic_DNA"/>
</dbReference>
<feature type="transmembrane region" description="Helical" evidence="1">
    <location>
        <begin position="223"/>
        <end position="241"/>
    </location>
</feature>
<evidence type="ECO:0000256" key="1">
    <source>
        <dbReference type="SAM" id="Phobius"/>
    </source>
</evidence>
<accession>A0A8J3LA46</accession>
<keyword evidence="1" id="KW-0472">Membrane</keyword>
<comment type="caution">
    <text evidence="2">The sequence shown here is derived from an EMBL/GenBank/DDBJ whole genome shotgun (WGS) entry which is preliminary data.</text>
</comment>
<protein>
    <submittedName>
        <fullName evidence="2">Multidrug ABC transporter permease</fullName>
    </submittedName>
</protein>
<evidence type="ECO:0000313" key="2">
    <source>
        <dbReference type="EMBL" id="GIG14549.1"/>
    </source>
</evidence>
<dbReference type="Proteomes" id="UP000660339">
    <property type="component" value="Unassembled WGS sequence"/>
</dbReference>
<feature type="transmembrane region" description="Helical" evidence="1">
    <location>
        <begin position="106"/>
        <end position="129"/>
    </location>
</feature>
<evidence type="ECO:0000313" key="3">
    <source>
        <dbReference type="Proteomes" id="UP000660339"/>
    </source>
</evidence>
<feature type="transmembrane region" description="Helical" evidence="1">
    <location>
        <begin position="54"/>
        <end position="71"/>
    </location>
</feature>